<proteinExistence type="predicted"/>
<name>S5DNT9_9ACTN</name>
<keyword evidence="1" id="KW-0812">Transmembrane</keyword>
<keyword evidence="1" id="KW-1133">Transmembrane helix</keyword>
<protein>
    <submittedName>
        <fullName evidence="2">MedDCM-OCT-S31-C31-cds15</fullName>
    </submittedName>
</protein>
<evidence type="ECO:0000256" key="1">
    <source>
        <dbReference type="SAM" id="Phobius"/>
    </source>
</evidence>
<feature type="transmembrane region" description="Helical" evidence="1">
    <location>
        <begin position="7"/>
        <end position="30"/>
    </location>
</feature>
<feature type="transmembrane region" description="Helical" evidence="1">
    <location>
        <begin position="50"/>
        <end position="70"/>
    </location>
</feature>
<sequence>MVIVNPWITLLSFVYFIVAGFGAFVFSRYIVERYLDSFKSKFFKSLEPVVGVFSFSSFFGGALTLLYYLLTMSQ</sequence>
<organism evidence="2">
    <name type="scientific">Candidatus Actinomarina minuta</name>
    <dbReference type="NCBI Taxonomy" id="1389454"/>
    <lineage>
        <taxon>Bacteria</taxon>
        <taxon>Bacillati</taxon>
        <taxon>Actinomycetota</taxon>
        <taxon>Actinomycetes</taxon>
        <taxon>Candidatus Actinomarinidae</taxon>
        <taxon>Candidatus Actinomarinales</taxon>
        <taxon>Candidatus Actinomarineae</taxon>
        <taxon>Candidatus Actinomarinaceae</taxon>
        <taxon>Candidatus Actinomarina</taxon>
    </lineage>
</organism>
<dbReference type="EMBL" id="KC811124">
    <property type="protein sequence ID" value="AGQ19168.1"/>
    <property type="molecule type" value="Genomic_DNA"/>
</dbReference>
<reference evidence="2" key="1">
    <citation type="journal article" date="2013" name="Sci. Rep.">
        <title>Metagenomics uncovers a new group of low GC and ultra-small marine Actinobacteria.</title>
        <authorList>
            <person name="Ghai R."/>
            <person name="Mizuno C.M."/>
            <person name="Picazo A."/>
            <person name="Camacho A."/>
            <person name="Rodriguez-Valera F."/>
        </authorList>
    </citation>
    <scope>NUCLEOTIDE SEQUENCE</scope>
</reference>
<evidence type="ECO:0000313" key="2">
    <source>
        <dbReference type="EMBL" id="AGQ19168.1"/>
    </source>
</evidence>
<accession>S5DNT9</accession>
<keyword evidence="1" id="KW-0472">Membrane</keyword>
<dbReference type="AlphaFoldDB" id="S5DNT9"/>